<feature type="repeat" description="ANK" evidence="3">
    <location>
        <begin position="110"/>
        <end position="142"/>
    </location>
</feature>
<dbReference type="InterPro" id="IPR002110">
    <property type="entry name" value="Ankyrin_rpt"/>
</dbReference>
<evidence type="ECO:0000259" key="4">
    <source>
        <dbReference type="PROSITE" id="PS50181"/>
    </source>
</evidence>
<protein>
    <submittedName>
        <fullName evidence="5">Ankyrin</fullName>
    </submittedName>
</protein>
<dbReference type="PANTHER" id="PTHR24193">
    <property type="entry name" value="ANKYRIN REPEAT PROTEIN"/>
    <property type="match status" value="1"/>
</dbReference>
<dbReference type="Proteomes" id="UP000241546">
    <property type="component" value="Unassembled WGS sequence"/>
</dbReference>
<dbReference type="SUPFAM" id="SSF48403">
    <property type="entry name" value="Ankyrin repeat"/>
    <property type="match status" value="1"/>
</dbReference>
<dbReference type="InterPro" id="IPR036047">
    <property type="entry name" value="F-box-like_dom_sf"/>
</dbReference>
<dbReference type="SMART" id="SM00248">
    <property type="entry name" value="ANK"/>
    <property type="match status" value="3"/>
</dbReference>
<dbReference type="PROSITE" id="PS50088">
    <property type="entry name" value="ANK_REPEAT"/>
    <property type="match status" value="2"/>
</dbReference>
<evidence type="ECO:0000256" key="1">
    <source>
        <dbReference type="ARBA" id="ARBA00022737"/>
    </source>
</evidence>
<accession>A0A2T4AXZ0</accession>
<evidence type="ECO:0000313" key="5">
    <source>
        <dbReference type="EMBL" id="PTB61942.1"/>
    </source>
</evidence>
<keyword evidence="6" id="KW-1185">Reference proteome</keyword>
<keyword evidence="2 3" id="KW-0040">ANK repeat</keyword>
<feature type="domain" description="F-box" evidence="4">
    <location>
        <begin position="14"/>
        <end position="59"/>
    </location>
</feature>
<dbReference type="PROSITE" id="PS50181">
    <property type="entry name" value="FBOX"/>
    <property type="match status" value="1"/>
</dbReference>
<dbReference type="PROSITE" id="PS50297">
    <property type="entry name" value="ANK_REP_REGION"/>
    <property type="match status" value="2"/>
</dbReference>
<evidence type="ECO:0000256" key="3">
    <source>
        <dbReference type="PROSITE-ProRule" id="PRU00023"/>
    </source>
</evidence>
<name>A0A2T4AXZ0_9HYPO</name>
<dbReference type="OrthoDB" id="194358at2759"/>
<dbReference type="Pfam" id="PF00023">
    <property type="entry name" value="Ank"/>
    <property type="match status" value="2"/>
</dbReference>
<dbReference type="EMBL" id="KZ680226">
    <property type="protein sequence ID" value="PTB61942.1"/>
    <property type="molecule type" value="Genomic_DNA"/>
</dbReference>
<feature type="repeat" description="ANK" evidence="3">
    <location>
        <begin position="200"/>
        <end position="232"/>
    </location>
</feature>
<dbReference type="Gene3D" id="1.25.40.20">
    <property type="entry name" value="Ankyrin repeat-containing domain"/>
    <property type="match status" value="2"/>
</dbReference>
<keyword evidence="1" id="KW-0677">Repeat</keyword>
<dbReference type="GO" id="GO:0045944">
    <property type="term" value="P:positive regulation of transcription by RNA polymerase II"/>
    <property type="evidence" value="ECO:0007669"/>
    <property type="project" value="TreeGrafter"/>
</dbReference>
<dbReference type="GO" id="GO:0000976">
    <property type="term" value="F:transcription cis-regulatory region binding"/>
    <property type="evidence" value="ECO:0007669"/>
    <property type="project" value="TreeGrafter"/>
</dbReference>
<feature type="non-terminal residue" evidence="5">
    <location>
        <position position="334"/>
    </location>
</feature>
<dbReference type="InterPro" id="IPR036770">
    <property type="entry name" value="Ankyrin_rpt-contain_sf"/>
</dbReference>
<dbReference type="CDD" id="cd09917">
    <property type="entry name" value="F-box_SF"/>
    <property type="match status" value="1"/>
</dbReference>
<evidence type="ECO:0000313" key="6">
    <source>
        <dbReference type="Proteomes" id="UP000241546"/>
    </source>
</evidence>
<reference evidence="6" key="1">
    <citation type="submission" date="2016-07" db="EMBL/GenBank/DDBJ databases">
        <title>Multiple horizontal gene transfer events from other fungi enriched the ability of initially mycotrophic Trichoderma (Ascomycota) to feed on dead plant biomass.</title>
        <authorList>
            <consortium name="DOE Joint Genome Institute"/>
            <person name="Atanasova L."/>
            <person name="Chenthamara K."/>
            <person name="Zhang J."/>
            <person name="Grujic M."/>
            <person name="Henrissat B."/>
            <person name="Kuo A."/>
            <person name="Aerts A."/>
            <person name="Salamov A."/>
            <person name="Lipzen A."/>
            <person name="Labutti K."/>
            <person name="Barry K."/>
            <person name="Miao Y."/>
            <person name="Rahimi M.J."/>
            <person name="Shen Q."/>
            <person name="Grigoriev I.V."/>
            <person name="Kubicek C.P."/>
            <person name="Druzhinina I.S."/>
        </authorList>
    </citation>
    <scope>NUCLEOTIDE SEQUENCE [LARGE SCALE GENOMIC DNA]</scope>
    <source>
        <strain evidence="6">TUCIM 6016</strain>
    </source>
</reference>
<gene>
    <name evidence="5" type="ORF">BBK36DRAFT_1130488</name>
</gene>
<dbReference type="Gene3D" id="1.20.1280.50">
    <property type="match status" value="1"/>
</dbReference>
<proteinExistence type="predicted"/>
<dbReference type="InterPro" id="IPR001810">
    <property type="entry name" value="F-box_dom"/>
</dbReference>
<dbReference type="InterPro" id="IPR050663">
    <property type="entry name" value="Ankyrin-SOCS_Box"/>
</dbReference>
<dbReference type="RefSeq" id="XP_024745262.1">
    <property type="nucleotide sequence ID" value="XM_024891848.1"/>
</dbReference>
<dbReference type="SUPFAM" id="SSF81383">
    <property type="entry name" value="F-box domain"/>
    <property type="match status" value="1"/>
</dbReference>
<evidence type="ECO:0000256" key="2">
    <source>
        <dbReference type="ARBA" id="ARBA00023043"/>
    </source>
</evidence>
<dbReference type="GeneID" id="36599966"/>
<dbReference type="GO" id="GO:0005634">
    <property type="term" value="C:nucleus"/>
    <property type="evidence" value="ECO:0007669"/>
    <property type="project" value="TreeGrafter"/>
</dbReference>
<dbReference type="AlphaFoldDB" id="A0A2T4AXZ0"/>
<organism evidence="5 6">
    <name type="scientific">Trichoderma citrinoviride</name>
    <dbReference type="NCBI Taxonomy" id="58853"/>
    <lineage>
        <taxon>Eukaryota</taxon>
        <taxon>Fungi</taxon>
        <taxon>Dikarya</taxon>
        <taxon>Ascomycota</taxon>
        <taxon>Pezizomycotina</taxon>
        <taxon>Sordariomycetes</taxon>
        <taxon>Hypocreomycetidae</taxon>
        <taxon>Hypocreales</taxon>
        <taxon>Hypocreaceae</taxon>
        <taxon>Trichoderma</taxon>
    </lineage>
</organism>
<sequence>MALLDRKHVPWLPRDPLSILPAELMYDIIRRSSVETLGRLAQVSKLFYEIVTPILYEKDADDETPRAIIWAASADTTQATEKTIIKILDLAKEYGGDVDCMHSYGEAPSYKAAPLHLATARGNIAGAQKLLELGANVNALGRAFSRPESPGFQGRAAAHDPGTINILHMLSANPSAKTTYDAKQSYFERFAALIDVPIQQGSTPLFLALRQRNGKALQMLIANGANVEALNQFGRTLLTQAIAFRFTSKDAQARQWYNNVTEHLIKSGKAKVGNDGPQGAWETPLTCTIKAISQIAEEHKIATEDVTAMIDLLLEHGADVNERSDEGITIFHAL</sequence>
<dbReference type="PANTHER" id="PTHR24193:SF121">
    <property type="entry name" value="ADA2A-CONTAINING COMPLEX COMPONENT 3, ISOFORM D"/>
    <property type="match status" value="1"/>
</dbReference>